<protein>
    <submittedName>
        <fullName evidence="7">FOSL1 protein</fullName>
    </submittedName>
</protein>
<keyword evidence="1" id="KW-0805">Transcription regulation</keyword>
<keyword evidence="8" id="KW-1185">Reference proteome</keyword>
<dbReference type="AlphaFoldDB" id="A0A8J9ZSD9"/>
<feature type="region of interest" description="Disordered" evidence="5">
    <location>
        <begin position="184"/>
        <end position="211"/>
    </location>
</feature>
<dbReference type="GO" id="GO:0000981">
    <property type="term" value="F:DNA-binding transcription factor activity, RNA polymerase II-specific"/>
    <property type="evidence" value="ECO:0007669"/>
    <property type="project" value="TreeGrafter"/>
</dbReference>
<feature type="domain" description="BZIP" evidence="6">
    <location>
        <begin position="115"/>
        <end position="178"/>
    </location>
</feature>
<feature type="region of interest" description="Disordered" evidence="5">
    <location>
        <begin position="334"/>
        <end position="364"/>
    </location>
</feature>
<organism evidence="7 8">
    <name type="scientific">Branchiostoma lanceolatum</name>
    <name type="common">Common lancelet</name>
    <name type="synonym">Amphioxus lanceolatum</name>
    <dbReference type="NCBI Taxonomy" id="7740"/>
    <lineage>
        <taxon>Eukaryota</taxon>
        <taxon>Metazoa</taxon>
        <taxon>Chordata</taxon>
        <taxon>Cephalochordata</taxon>
        <taxon>Leptocardii</taxon>
        <taxon>Amphioxiformes</taxon>
        <taxon>Branchiostomatidae</taxon>
        <taxon>Branchiostoma</taxon>
    </lineage>
</organism>
<evidence type="ECO:0000313" key="8">
    <source>
        <dbReference type="Proteomes" id="UP000838412"/>
    </source>
</evidence>
<evidence type="ECO:0000259" key="6">
    <source>
        <dbReference type="PROSITE" id="PS50217"/>
    </source>
</evidence>
<keyword evidence="3" id="KW-0804">Transcription</keyword>
<evidence type="ECO:0000256" key="4">
    <source>
        <dbReference type="SAM" id="Coils"/>
    </source>
</evidence>
<dbReference type="EMBL" id="OV696689">
    <property type="protein sequence ID" value="CAH1262699.1"/>
    <property type="molecule type" value="Genomic_DNA"/>
</dbReference>
<dbReference type="PROSITE" id="PS50217">
    <property type="entry name" value="BZIP"/>
    <property type="match status" value="1"/>
</dbReference>
<dbReference type="PANTHER" id="PTHR23351:SF24">
    <property type="entry name" value="ACTIVATING TRANSCRIPTION FACTOR 3-RELATED"/>
    <property type="match status" value="1"/>
</dbReference>
<dbReference type="PROSITE" id="PS00036">
    <property type="entry name" value="BZIP_BASIC"/>
    <property type="match status" value="1"/>
</dbReference>
<evidence type="ECO:0000256" key="2">
    <source>
        <dbReference type="ARBA" id="ARBA00023125"/>
    </source>
</evidence>
<evidence type="ECO:0000256" key="1">
    <source>
        <dbReference type="ARBA" id="ARBA00023015"/>
    </source>
</evidence>
<accession>A0A8J9ZSD9</accession>
<evidence type="ECO:0000313" key="7">
    <source>
        <dbReference type="EMBL" id="CAH1262699.1"/>
    </source>
</evidence>
<keyword evidence="4" id="KW-0175">Coiled coil</keyword>
<evidence type="ECO:0000256" key="3">
    <source>
        <dbReference type="ARBA" id="ARBA00023163"/>
    </source>
</evidence>
<dbReference type="InterPro" id="IPR046347">
    <property type="entry name" value="bZIP_sf"/>
</dbReference>
<feature type="compositionally biased region" description="Low complexity" evidence="5">
    <location>
        <begin position="192"/>
        <end position="202"/>
    </location>
</feature>
<dbReference type="PRINTS" id="PR00042">
    <property type="entry name" value="LEUZIPPRFOS"/>
</dbReference>
<dbReference type="GO" id="GO:0000978">
    <property type="term" value="F:RNA polymerase II cis-regulatory region sequence-specific DNA binding"/>
    <property type="evidence" value="ECO:0007669"/>
    <property type="project" value="TreeGrafter"/>
</dbReference>
<dbReference type="InterPro" id="IPR004827">
    <property type="entry name" value="bZIP"/>
</dbReference>
<dbReference type="GO" id="GO:0005634">
    <property type="term" value="C:nucleus"/>
    <property type="evidence" value="ECO:0007669"/>
    <property type="project" value="TreeGrafter"/>
</dbReference>
<gene>
    <name evidence="7" type="primary">FOSL1</name>
    <name evidence="7" type="ORF">BLAG_LOCUS17651</name>
</gene>
<dbReference type="Proteomes" id="UP000838412">
    <property type="component" value="Chromosome 4"/>
</dbReference>
<dbReference type="PANTHER" id="PTHR23351">
    <property type="entry name" value="FOS TRANSCRIPTION FACTOR-RELATED"/>
    <property type="match status" value="1"/>
</dbReference>
<proteinExistence type="predicted"/>
<dbReference type="OrthoDB" id="5866312at2759"/>
<feature type="coiled-coil region" evidence="4">
    <location>
        <begin position="122"/>
        <end position="167"/>
    </location>
</feature>
<dbReference type="InterPro" id="IPR000837">
    <property type="entry name" value="AP-1"/>
</dbReference>
<dbReference type="Pfam" id="PF07716">
    <property type="entry name" value="bZIP_2"/>
    <property type="match status" value="1"/>
</dbReference>
<evidence type="ECO:0000256" key="5">
    <source>
        <dbReference type="SAM" id="MobiDB-lite"/>
    </source>
</evidence>
<keyword evidence="2" id="KW-0238">DNA-binding</keyword>
<feature type="compositionally biased region" description="Polar residues" evidence="5">
    <location>
        <begin position="334"/>
        <end position="356"/>
    </location>
</feature>
<name>A0A8J9ZSD9_BRALA</name>
<dbReference type="SMART" id="SM00338">
    <property type="entry name" value="BRLZ"/>
    <property type="match status" value="1"/>
</dbReference>
<dbReference type="CDD" id="cd14721">
    <property type="entry name" value="bZIP_Fos"/>
    <property type="match status" value="1"/>
</dbReference>
<reference evidence="7" key="1">
    <citation type="submission" date="2022-01" db="EMBL/GenBank/DDBJ databases">
        <authorList>
            <person name="Braso-Vives M."/>
        </authorList>
    </citation>
    <scope>NUCLEOTIDE SEQUENCE</scope>
</reference>
<dbReference type="SUPFAM" id="SSF57959">
    <property type="entry name" value="Leucine zipper domain"/>
    <property type="match status" value="1"/>
</dbReference>
<dbReference type="FunFam" id="1.20.5.170:FF:000006">
    <property type="entry name" value="fos-related antigen 2 isoform X1"/>
    <property type="match status" value="1"/>
</dbReference>
<dbReference type="Gene3D" id="1.20.5.170">
    <property type="match status" value="1"/>
</dbReference>
<sequence>MYGKLIGELDGSGHCSPASMMSDDSCSSMATTASQDFAGSGNEFTSNLNTLANAASDPTMQWMVTTSNAISNSATPAAFTNAVNVASSPEIKVLLDAAARRRRRVPDHELPFDEREKRRVRRERNKQAAAKCRNRRRDLTEELIAQTEDLEEEKAGLEAEIASLMAQKEQLNFILQAHKPACKKIRTDSDSDSTITPSGSPGRKSISPKPANLTLPLTAITTSPSLNTPSITTCALTTPTLTTPNMVTTLESFMSSLDTPTIVTASSDFDTFTTSATLTTPTIPNMDGVFAEPNPFTMATTPFTMAITPSSMTTTLFNYPHVTETLDLPFPTSGQACAQQVQRSSSGSASDSTPEATSPRWISL</sequence>